<feature type="transmembrane region" description="Helical" evidence="1">
    <location>
        <begin position="24"/>
        <end position="40"/>
    </location>
</feature>
<feature type="transmembrane region" description="Helical" evidence="1">
    <location>
        <begin position="95"/>
        <end position="118"/>
    </location>
</feature>
<dbReference type="EMBL" id="JACJSK010000003">
    <property type="protein sequence ID" value="MBD2542839.1"/>
    <property type="molecule type" value="Genomic_DNA"/>
</dbReference>
<feature type="transmembrane region" description="Helical" evidence="1">
    <location>
        <begin position="60"/>
        <end position="83"/>
    </location>
</feature>
<organism evidence="2 3">
    <name type="scientific">Planktothricoides raciborskii FACHB-1370</name>
    <dbReference type="NCBI Taxonomy" id="2949576"/>
    <lineage>
        <taxon>Bacteria</taxon>
        <taxon>Bacillati</taxon>
        <taxon>Cyanobacteriota</taxon>
        <taxon>Cyanophyceae</taxon>
        <taxon>Oscillatoriophycideae</taxon>
        <taxon>Oscillatoriales</taxon>
        <taxon>Oscillatoriaceae</taxon>
        <taxon>Planktothricoides</taxon>
    </lineage>
</organism>
<dbReference type="GO" id="GO:0016787">
    <property type="term" value="F:hydrolase activity"/>
    <property type="evidence" value="ECO:0007669"/>
    <property type="project" value="UniProtKB-KW"/>
</dbReference>
<dbReference type="Pfam" id="PF04307">
    <property type="entry name" value="YdjM"/>
    <property type="match status" value="1"/>
</dbReference>
<dbReference type="Proteomes" id="UP000641954">
    <property type="component" value="Unassembled WGS sequence"/>
</dbReference>
<sequence>MSSFVGHSLTAFTIYSCHKPQPSLWHRVLWLSWLVIVSLLPDLDHFVPWLHQSAHHEMRISHSFTFALFLPIITLIILLLCGLRGQTLKIRMFQVICAAFSHPILDLFVGVVGIHLFWPFSWQIIRLPFGLLPSAGSLYLTNYYFSKNLFIELGVLMPLFYSIYLWVKFIPNLAQKIRQIAGLMMISSGFMIWAFLLDR</sequence>
<accession>A0ABR8E7N1</accession>
<keyword evidence="1" id="KW-0472">Membrane</keyword>
<evidence type="ECO:0000256" key="1">
    <source>
        <dbReference type="SAM" id="Phobius"/>
    </source>
</evidence>
<reference evidence="2 3" key="1">
    <citation type="journal article" date="2020" name="ISME J.">
        <title>Comparative genomics reveals insights into cyanobacterial evolution and habitat adaptation.</title>
        <authorList>
            <person name="Chen M.Y."/>
            <person name="Teng W.K."/>
            <person name="Zhao L."/>
            <person name="Hu C.X."/>
            <person name="Zhou Y.K."/>
            <person name="Han B.P."/>
            <person name="Song L.R."/>
            <person name="Shu W.S."/>
        </authorList>
    </citation>
    <scope>NUCLEOTIDE SEQUENCE [LARGE SCALE GENOMIC DNA]</scope>
    <source>
        <strain evidence="2 3">FACHB-1370</strain>
    </source>
</reference>
<name>A0ABR8E7N1_9CYAN</name>
<feature type="transmembrane region" description="Helical" evidence="1">
    <location>
        <begin position="179"/>
        <end position="197"/>
    </location>
</feature>
<comment type="caution">
    <text evidence="2">The sequence shown here is derived from an EMBL/GenBank/DDBJ whole genome shotgun (WGS) entry which is preliminary data.</text>
</comment>
<evidence type="ECO:0000313" key="2">
    <source>
        <dbReference type="EMBL" id="MBD2542839.1"/>
    </source>
</evidence>
<keyword evidence="2" id="KW-0378">Hydrolase</keyword>
<evidence type="ECO:0000313" key="3">
    <source>
        <dbReference type="Proteomes" id="UP000641954"/>
    </source>
</evidence>
<protein>
    <submittedName>
        <fullName evidence="2">Metal-dependent hydrolase</fullName>
    </submittedName>
</protein>
<dbReference type="InterPro" id="IPR007404">
    <property type="entry name" value="YdjM-like"/>
</dbReference>
<proteinExistence type="predicted"/>
<gene>
    <name evidence="2" type="ORF">H6G72_02985</name>
</gene>
<keyword evidence="1" id="KW-0812">Transmembrane</keyword>
<dbReference type="RefSeq" id="WP_190877143.1">
    <property type="nucleotide sequence ID" value="NZ_JACJSK010000003.1"/>
</dbReference>
<keyword evidence="3" id="KW-1185">Reference proteome</keyword>
<feature type="transmembrane region" description="Helical" evidence="1">
    <location>
        <begin position="149"/>
        <end position="167"/>
    </location>
</feature>
<keyword evidence="1" id="KW-1133">Transmembrane helix</keyword>
<feature type="transmembrane region" description="Helical" evidence="1">
    <location>
        <begin position="124"/>
        <end position="142"/>
    </location>
</feature>